<name>D2A092_TRICA</name>
<proteinExistence type="predicted"/>
<dbReference type="HOGENOM" id="CLU_2592870_0_0_1"/>
<gene>
    <name evidence="1" type="primary">GLEAN_08183</name>
    <name evidence="1" type="ORF">TcasGA2_TC008183</name>
</gene>
<organism evidence="1 2">
    <name type="scientific">Tribolium castaneum</name>
    <name type="common">Red flour beetle</name>
    <dbReference type="NCBI Taxonomy" id="7070"/>
    <lineage>
        <taxon>Eukaryota</taxon>
        <taxon>Metazoa</taxon>
        <taxon>Ecdysozoa</taxon>
        <taxon>Arthropoda</taxon>
        <taxon>Hexapoda</taxon>
        <taxon>Insecta</taxon>
        <taxon>Pterygota</taxon>
        <taxon>Neoptera</taxon>
        <taxon>Endopterygota</taxon>
        <taxon>Coleoptera</taxon>
        <taxon>Polyphaga</taxon>
        <taxon>Cucujiformia</taxon>
        <taxon>Tenebrionidae</taxon>
        <taxon>Tenebrionidae incertae sedis</taxon>
        <taxon>Tribolium</taxon>
    </lineage>
</organism>
<sequence length="80" mass="9086">MSLSFQSIFLIAPEAENYFGVFGKLFAILSEPNKTTSFHVYAFRAKNRRSVSLFLYQGSFIITARMSEKRIQKLAAGKTL</sequence>
<dbReference type="InParanoid" id="D2A092"/>
<evidence type="ECO:0000313" key="1">
    <source>
        <dbReference type="EMBL" id="EFA02488.1"/>
    </source>
</evidence>
<dbReference type="EMBL" id="KQ971338">
    <property type="protein sequence ID" value="EFA02488.1"/>
    <property type="molecule type" value="Genomic_DNA"/>
</dbReference>
<dbReference type="Proteomes" id="UP000007266">
    <property type="component" value="Linkage group 4"/>
</dbReference>
<evidence type="ECO:0000313" key="2">
    <source>
        <dbReference type="Proteomes" id="UP000007266"/>
    </source>
</evidence>
<reference evidence="1 2" key="1">
    <citation type="journal article" date="2008" name="Nature">
        <title>The genome of the model beetle and pest Tribolium castaneum.</title>
        <authorList>
            <consortium name="Tribolium Genome Sequencing Consortium"/>
            <person name="Richards S."/>
            <person name="Gibbs R.A."/>
            <person name="Weinstock G.M."/>
            <person name="Brown S.J."/>
            <person name="Denell R."/>
            <person name="Beeman R.W."/>
            <person name="Gibbs R."/>
            <person name="Beeman R.W."/>
            <person name="Brown S.J."/>
            <person name="Bucher G."/>
            <person name="Friedrich M."/>
            <person name="Grimmelikhuijzen C.J."/>
            <person name="Klingler M."/>
            <person name="Lorenzen M."/>
            <person name="Richards S."/>
            <person name="Roth S."/>
            <person name="Schroder R."/>
            <person name="Tautz D."/>
            <person name="Zdobnov E.M."/>
            <person name="Muzny D."/>
            <person name="Gibbs R.A."/>
            <person name="Weinstock G.M."/>
            <person name="Attaway T."/>
            <person name="Bell S."/>
            <person name="Buhay C.J."/>
            <person name="Chandrabose M.N."/>
            <person name="Chavez D."/>
            <person name="Clerk-Blankenburg K.P."/>
            <person name="Cree A."/>
            <person name="Dao M."/>
            <person name="Davis C."/>
            <person name="Chacko J."/>
            <person name="Dinh H."/>
            <person name="Dugan-Rocha S."/>
            <person name="Fowler G."/>
            <person name="Garner T.T."/>
            <person name="Garnes J."/>
            <person name="Gnirke A."/>
            <person name="Hawes A."/>
            <person name="Hernandez J."/>
            <person name="Hines S."/>
            <person name="Holder M."/>
            <person name="Hume J."/>
            <person name="Jhangiani S.N."/>
            <person name="Joshi V."/>
            <person name="Khan Z.M."/>
            <person name="Jackson L."/>
            <person name="Kovar C."/>
            <person name="Kowis A."/>
            <person name="Lee S."/>
            <person name="Lewis L.R."/>
            <person name="Margolis J."/>
            <person name="Morgan M."/>
            <person name="Nazareth L.V."/>
            <person name="Nguyen N."/>
            <person name="Okwuonu G."/>
            <person name="Parker D."/>
            <person name="Richards S."/>
            <person name="Ruiz S.J."/>
            <person name="Santibanez J."/>
            <person name="Savard J."/>
            <person name="Scherer S.E."/>
            <person name="Schneider B."/>
            <person name="Sodergren E."/>
            <person name="Tautz D."/>
            <person name="Vattahil S."/>
            <person name="Villasana D."/>
            <person name="White C.S."/>
            <person name="Wright R."/>
            <person name="Park Y."/>
            <person name="Beeman R.W."/>
            <person name="Lord J."/>
            <person name="Oppert B."/>
            <person name="Lorenzen M."/>
            <person name="Brown S."/>
            <person name="Wang L."/>
            <person name="Savard J."/>
            <person name="Tautz D."/>
            <person name="Richards S."/>
            <person name="Weinstock G."/>
            <person name="Gibbs R.A."/>
            <person name="Liu Y."/>
            <person name="Worley K."/>
            <person name="Weinstock G."/>
            <person name="Elsik C.G."/>
            <person name="Reese J.T."/>
            <person name="Elhaik E."/>
            <person name="Landan G."/>
            <person name="Graur D."/>
            <person name="Arensburger P."/>
            <person name="Atkinson P."/>
            <person name="Beeman R.W."/>
            <person name="Beidler J."/>
            <person name="Brown S.J."/>
            <person name="Demuth J.P."/>
            <person name="Drury D.W."/>
            <person name="Du Y.Z."/>
            <person name="Fujiwara H."/>
            <person name="Lorenzen M."/>
            <person name="Maselli V."/>
            <person name="Osanai M."/>
            <person name="Park Y."/>
            <person name="Robertson H.M."/>
            <person name="Tu Z."/>
            <person name="Wang J.J."/>
            <person name="Wang S."/>
            <person name="Richards S."/>
            <person name="Song H."/>
            <person name="Zhang L."/>
            <person name="Sodergren E."/>
            <person name="Werner D."/>
            <person name="Stanke M."/>
            <person name="Morgenstern B."/>
            <person name="Solovyev V."/>
            <person name="Kosarev P."/>
            <person name="Brown G."/>
            <person name="Chen H.C."/>
            <person name="Ermolaeva O."/>
            <person name="Hlavina W."/>
            <person name="Kapustin Y."/>
            <person name="Kiryutin B."/>
            <person name="Kitts P."/>
            <person name="Maglott D."/>
            <person name="Pruitt K."/>
            <person name="Sapojnikov V."/>
            <person name="Souvorov A."/>
            <person name="Mackey A.J."/>
            <person name="Waterhouse R.M."/>
            <person name="Wyder S."/>
            <person name="Zdobnov E.M."/>
            <person name="Zdobnov E.M."/>
            <person name="Wyder S."/>
            <person name="Kriventseva E.V."/>
            <person name="Kadowaki T."/>
            <person name="Bork P."/>
            <person name="Aranda M."/>
            <person name="Bao R."/>
            <person name="Beermann A."/>
            <person name="Berns N."/>
            <person name="Bolognesi R."/>
            <person name="Bonneton F."/>
            <person name="Bopp D."/>
            <person name="Brown S.J."/>
            <person name="Bucher G."/>
            <person name="Butts T."/>
            <person name="Chaumot A."/>
            <person name="Denell R.E."/>
            <person name="Ferrier D.E."/>
            <person name="Friedrich M."/>
            <person name="Gordon C.M."/>
            <person name="Jindra M."/>
            <person name="Klingler M."/>
            <person name="Lan Q."/>
            <person name="Lattorff H.M."/>
            <person name="Laudet V."/>
            <person name="von Levetsow C."/>
            <person name="Liu Z."/>
            <person name="Lutz R."/>
            <person name="Lynch J.A."/>
            <person name="da Fonseca R.N."/>
            <person name="Posnien N."/>
            <person name="Reuter R."/>
            <person name="Roth S."/>
            <person name="Savard J."/>
            <person name="Schinko J.B."/>
            <person name="Schmitt C."/>
            <person name="Schoppmeier M."/>
            <person name="Schroder R."/>
            <person name="Shippy T.D."/>
            <person name="Simonnet F."/>
            <person name="Marques-Souza H."/>
            <person name="Tautz D."/>
            <person name="Tomoyasu Y."/>
            <person name="Trauner J."/>
            <person name="Van der Zee M."/>
            <person name="Vervoort M."/>
            <person name="Wittkopp N."/>
            <person name="Wimmer E.A."/>
            <person name="Yang X."/>
            <person name="Jones A.K."/>
            <person name="Sattelle D.B."/>
            <person name="Ebert P.R."/>
            <person name="Nelson D."/>
            <person name="Scott J.G."/>
            <person name="Beeman R.W."/>
            <person name="Muthukrishnan S."/>
            <person name="Kramer K.J."/>
            <person name="Arakane Y."/>
            <person name="Beeman R.W."/>
            <person name="Zhu Q."/>
            <person name="Hogenkamp D."/>
            <person name="Dixit R."/>
            <person name="Oppert B."/>
            <person name="Jiang H."/>
            <person name="Zou Z."/>
            <person name="Marshall J."/>
            <person name="Elpidina E."/>
            <person name="Vinokurov K."/>
            <person name="Oppert C."/>
            <person name="Zou Z."/>
            <person name="Evans J."/>
            <person name="Lu Z."/>
            <person name="Zhao P."/>
            <person name="Sumathipala N."/>
            <person name="Altincicek B."/>
            <person name="Vilcinskas A."/>
            <person name="Williams M."/>
            <person name="Hultmark D."/>
            <person name="Hetru C."/>
            <person name="Jiang H."/>
            <person name="Grimmelikhuijzen C.J."/>
            <person name="Hauser F."/>
            <person name="Cazzamali G."/>
            <person name="Williamson M."/>
            <person name="Park Y."/>
            <person name="Li B."/>
            <person name="Tanaka Y."/>
            <person name="Predel R."/>
            <person name="Neupert S."/>
            <person name="Schachtner J."/>
            <person name="Verleyen P."/>
            <person name="Raible F."/>
            <person name="Bork P."/>
            <person name="Friedrich M."/>
            <person name="Walden K.K."/>
            <person name="Robertson H.M."/>
            <person name="Angeli S."/>
            <person name="Foret S."/>
            <person name="Bucher G."/>
            <person name="Schuetz S."/>
            <person name="Maleszka R."/>
            <person name="Wimmer E.A."/>
            <person name="Beeman R.W."/>
            <person name="Lorenzen M."/>
            <person name="Tomoyasu Y."/>
            <person name="Miller S.C."/>
            <person name="Grossmann D."/>
            <person name="Bucher G."/>
        </authorList>
    </citation>
    <scope>NUCLEOTIDE SEQUENCE [LARGE SCALE GENOMIC DNA]</scope>
    <source>
        <strain evidence="1 2">Georgia GA2</strain>
    </source>
</reference>
<keyword evidence="2" id="KW-1185">Reference proteome</keyword>
<protein>
    <submittedName>
        <fullName evidence="1">Uncharacterized protein</fullName>
    </submittedName>
</protein>
<reference evidence="1 2" key="2">
    <citation type="journal article" date="2010" name="Nucleic Acids Res.">
        <title>BeetleBase in 2010: revisions to provide comprehensive genomic information for Tribolium castaneum.</title>
        <authorList>
            <person name="Kim H.S."/>
            <person name="Murphy T."/>
            <person name="Xia J."/>
            <person name="Caragea D."/>
            <person name="Park Y."/>
            <person name="Beeman R.W."/>
            <person name="Lorenzen M.D."/>
            <person name="Butcher S."/>
            <person name="Manak J.R."/>
            <person name="Brown S.J."/>
        </authorList>
    </citation>
    <scope>GENOME REANNOTATION</scope>
    <source>
        <strain evidence="1 2">Georgia GA2</strain>
    </source>
</reference>
<dbReference type="AlphaFoldDB" id="D2A092"/>
<accession>D2A092</accession>